<dbReference type="CDD" id="cd03139">
    <property type="entry name" value="GATase1_PfpI_2"/>
    <property type="match status" value="1"/>
</dbReference>
<protein>
    <submittedName>
        <fullName evidence="3">DJ-1/PfpI family protein</fullName>
        <ecNumber evidence="3">4.2.1.-</ecNumber>
    </submittedName>
</protein>
<feature type="domain" description="DJ-1/PfpI" evidence="2">
    <location>
        <begin position="137"/>
        <end position="305"/>
    </location>
</feature>
<evidence type="ECO:0000259" key="2">
    <source>
        <dbReference type="Pfam" id="PF01965"/>
    </source>
</evidence>
<sequence length="328" mass="36389">MNKVFFCLSTILSLYTFSLSAQSKEAVVLLEGFDPVLLVDGKNKRGLDDKFVVRGGFKYLFSSEKNKKTFEENPGLYEVQNNGECTFMPGIQGNPGIWKVYQKKIYLFGTVLCRERFNLAPEAILHPEKCKKVKKRNVAIVLYEGVELLDFAGPGEVFAATQTVDGQFAFNVFTVAASTQPIVSQGFLSVQPEYSFANAPQPDIIVVPGGDIQNLMKDEKGMTWVKMISIKAEIAMSVCNGAFAFAKSKLLENKSITTHWTAIKDLRKQVPSAKVFEEVRYMDNGQVVTTAGVSAGIDGALHIVERLLGLSTAKFTARYMEYDWEPGL</sequence>
<dbReference type="InterPro" id="IPR029062">
    <property type="entry name" value="Class_I_gatase-like"/>
</dbReference>
<comment type="caution">
    <text evidence="3">The sequence shown here is derived from an EMBL/GenBank/DDBJ whole genome shotgun (WGS) entry which is preliminary data.</text>
</comment>
<dbReference type="Pfam" id="PF01965">
    <property type="entry name" value="DJ-1_PfpI"/>
    <property type="match status" value="1"/>
</dbReference>
<dbReference type="AlphaFoldDB" id="A0AAW9SCY7"/>
<gene>
    <name evidence="3" type="ORF">AAG747_23005</name>
</gene>
<feature type="chain" id="PRO_5043981860" evidence="1">
    <location>
        <begin position="24"/>
        <end position="328"/>
    </location>
</feature>
<dbReference type="GO" id="GO:0006355">
    <property type="term" value="P:regulation of DNA-templated transcription"/>
    <property type="evidence" value="ECO:0007669"/>
    <property type="project" value="TreeGrafter"/>
</dbReference>
<dbReference type="PANTHER" id="PTHR43130">
    <property type="entry name" value="ARAC-FAMILY TRANSCRIPTIONAL REGULATOR"/>
    <property type="match status" value="1"/>
</dbReference>
<evidence type="ECO:0000256" key="1">
    <source>
        <dbReference type="SAM" id="SignalP"/>
    </source>
</evidence>
<proteinExistence type="predicted"/>
<feature type="signal peptide" evidence="1">
    <location>
        <begin position="1"/>
        <end position="23"/>
    </location>
</feature>
<organism evidence="3 4">
    <name type="scientific">Rapidithrix thailandica</name>
    <dbReference type="NCBI Taxonomy" id="413964"/>
    <lineage>
        <taxon>Bacteria</taxon>
        <taxon>Pseudomonadati</taxon>
        <taxon>Bacteroidota</taxon>
        <taxon>Cytophagia</taxon>
        <taxon>Cytophagales</taxon>
        <taxon>Flammeovirgaceae</taxon>
        <taxon>Rapidithrix</taxon>
    </lineage>
</organism>
<name>A0AAW9SCY7_9BACT</name>
<accession>A0AAW9SCY7</accession>
<keyword evidence="3" id="KW-0456">Lyase</keyword>
<evidence type="ECO:0000313" key="4">
    <source>
        <dbReference type="Proteomes" id="UP001403385"/>
    </source>
</evidence>
<keyword evidence="1" id="KW-0732">Signal</keyword>
<keyword evidence="4" id="KW-1185">Reference proteome</keyword>
<dbReference type="InterPro" id="IPR002818">
    <property type="entry name" value="DJ-1/PfpI"/>
</dbReference>
<dbReference type="RefSeq" id="WP_346823591.1">
    <property type="nucleotide sequence ID" value="NZ_JBDKWZ010000017.1"/>
</dbReference>
<dbReference type="GO" id="GO:0016829">
    <property type="term" value="F:lyase activity"/>
    <property type="evidence" value="ECO:0007669"/>
    <property type="project" value="UniProtKB-KW"/>
</dbReference>
<evidence type="ECO:0000313" key="3">
    <source>
        <dbReference type="EMBL" id="MEN7550809.1"/>
    </source>
</evidence>
<dbReference type="Proteomes" id="UP001403385">
    <property type="component" value="Unassembled WGS sequence"/>
</dbReference>
<dbReference type="InterPro" id="IPR052158">
    <property type="entry name" value="INH-QAR"/>
</dbReference>
<dbReference type="EC" id="4.2.1.-" evidence="3"/>
<dbReference type="EMBL" id="JBDKWZ010000017">
    <property type="protein sequence ID" value="MEN7550809.1"/>
    <property type="molecule type" value="Genomic_DNA"/>
</dbReference>
<reference evidence="3 4" key="1">
    <citation type="submission" date="2024-04" db="EMBL/GenBank/DDBJ databases">
        <title>Novel genus in family Flammeovirgaceae.</title>
        <authorList>
            <person name="Nguyen T.H."/>
            <person name="Vuong T.Q."/>
            <person name="Le H."/>
            <person name="Kim S.-G."/>
        </authorList>
    </citation>
    <scope>NUCLEOTIDE SEQUENCE [LARGE SCALE GENOMIC DNA]</scope>
    <source>
        <strain evidence="3 4">JCM 23209</strain>
    </source>
</reference>
<dbReference type="Gene3D" id="3.40.50.880">
    <property type="match status" value="1"/>
</dbReference>
<dbReference type="SUPFAM" id="SSF52317">
    <property type="entry name" value="Class I glutamine amidotransferase-like"/>
    <property type="match status" value="1"/>
</dbReference>
<dbReference type="PANTHER" id="PTHR43130:SF14">
    <property type="entry name" value="DJ-1_PFPI DOMAIN-CONTAINING PROTEIN"/>
    <property type="match status" value="1"/>
</dbReference>